<dbReference type="PROSITE" id="PS50068">
    <property type="entry name" value="LDLRA_2"/>
    <property type="match status" value="4"/>
</dbReference>
<evidence type="ECO:0000256" key="2">
    <source>
        <dbReference type="ARBA" id="ARBA00022692"/>
    </source>
</evidence>
<protein>
    <submittedName>
        <fullName evidence="8">Uncharacterized protein</fullName>
    </submittedName>
</protein>
<feature type="disulfide bond" evidence="7">
    <location>
        <begin position="139"/>
        <end position="157"/>
    </location>
</feature>
<name>A0A819IMN3_9BILA</name>
<proteinExistence type="predicted"/>
<organism evidence="8 9">
    <name type="scientific">Adineta steineri</name>
    <dbReference type="NCBI Taxonomy" id="433720"/>
    <lineage>
        <taxon>Eukaryota</taxon>
        <taxon>Metazoa</taxon>
        <taxon>Spiralia</taxon>
        <taxon>Gnathifera</taxon>
        <taxon>Rotifera</taxon>
        <taxon>Eurotatoria</taxon>
        <taxon>Bdelloidea</taxon>
        <taxon>Adinetida</taxon>
        <taxon>Adinetidae</taxon>
        <taxon>Adineta</taxon>
    </lineage>
</organism>
<sequence>MLRYINVSEAEVFMWSSSIEMADRYAMYLTTRDERFSDEKICNCSLGTFGKFCEYEFITMKTFEDTIEYQFHLKLKYRDGSQIWGNNTCYTTLTNCYSGLRCLVWQNICDGKQQCLNGVDEDYCEEVEYNECEENEYRCGDGSCVSEQYWLDGEYDCSDQSDEQQDLSNDFLGIFSDNCPLESFQFTCDEATAESDFFSCGDGQFTTDTLIQLTLDTLKDNLCYNFRQAQFFCEFFLEKWTLENGHCVDYAWLGKHLTDMSATEKCIFYLKCKLTHMNNVQCKDAIRSLQRLCQRELILYPLGPIFNSYTQTQYQLEGRDGDPILKYVIFNGSIKCIGYQAKSKLGEIVLPWERFKLSYPTKKLFCDIPEAMDPSGSQFDKYCWNDTKESFLCDRSHRCISKYRIKDGVQDCSEGEDEENKQRCQMTQKHRLDCLDDQSMCISTKQIGNHMTPDCPNAQCKVLKAYIQSPSSVSKLKHEEVLLFRQYCDTKWQLSMGFDESQCREWKCPADQYQCLSGHCIPLVLSKIGDGIIDCYGGLDERNLLSCGNNTEQQRGFDFHCDNQECIPFHRHCQQRCSNENDSLLCDKLKIPLSTICKGPSKKYRSSIYPYRFQTWIKQIPMTYLPFYPQSPNITLLNFDYTQQHQQMKKLLPAVNKEENNGEEGWICGRGVAVRNNKDGRVQCFCPPSLYGNYCQYFSDRITVITSLENIPSKLSVQVSTITTILALLVSDNEIIDNHIFQLPLVLSKDLNKKFRFNLVHLRPKALSTSYTVRFEAYCVTTVSPIRFFGVWEYLVKFPFLPSYRLAQVLKFEEQDELIGRIHICRKANPCRHNAVIRINFTDFSFIQFPRNSIMSSIIQLCDFDNETVDLIIRQKRVYQVQRCFEEIFPIVNTYPKFGISITVVPAMYLTLQA</sequence>
<keyword evidence="6 7" id="KW-1015">Disulfide bond</keyword>
<dbReference type="AlphaFoldDB" id="A0A819IMN3"/>
<keyword evidence="5" id="KW-0472">Membrane</keyword>
<comment type="caution">
    <text evidence="8">The sequence shown here is derived from an EMBL/GenBank/DDBJ whole genome shotgun (WGS) entry which is preliminary data.</text>
</comment>
<feature type="disulfide bond" evidence="7">
    <location>
        <begin position="109"/>
        <end position="124"/>
    </location>
</feature>
<evidence type="ECO:0000256" key="3">
    <source>
        <dbReference type="ARBA" id="ARBA00022737"/>
    </source>
</evidence>
<keyword evidence="3" id="KW-0677">Repeat</keyword>
<dbReference type="EMBL" id="CAJOBB010001925">
    <property type="protein sequence ID" value="CAF3919703.1"/>
    <property type="molecule type" value="Genomic_DNA"/>
</dbReference>
<dbReference type="CDD" id="cd00112">
    <property type="entry name" value="LDLa"/>
    <property type="match status" value="2"/>
</dbReference>
<feature type="disulfide bond" evidence="7">
    <location>
        <begin position="508"/>
        <end position="520"/>
    </location>
</feature>
<evidence type="ECO:0000256" key="4">
    <source>
        <dbReference type="ARBA" id="ARBA00022989"/>
    </source>
</evidence>
<evidence type="ECO:0000256" key="7">
    <source>
        <dbReference type="PROSITE-ProRule" id="PRU00124"/>
    </source>
</evidence>
<evidence type="ECO:0000256" key="1">
    <source>
        <dbReference type="ARBA" id="ARBA00004167"/>
    </source>
</evidence>
<evidence type="ECO:0000256" key="6">
    <source>
        <dbReference type="ARBA" id="ARBA00023157"/>
    </source>
</evidence>
<dbReference type="PRINTS" id="PR00261">
    <property type="entry name" value="LDLRECEPTOR"/>
</dbReference>
<comment type="subcellular location">
    <subcellularLocation>
        <location evidence="1">Membrane</location>
        <topology evidence="1">Single-pass membrane protein</topology>
    </subcellularLocation>
</comment>
<comment type="caution">
    <text evidence="7">Lacks conserved residue(s) required for the propagation of feature annotation.</text>
</comment>
<dbReference type="Gene3D" id="4.10.400.10">
    <property type="entry name" value="Low-density Lipoprotein Receptor"/>
    <property type="match status" value="3"/>
</dbReference>
<dbReference type="GO" id="GO:0005886">
    <property type="term" value="C:plasma membrane"/>
    <property type="evidence" value="ECO:0007669"/>
    <property type="project" value="TreeGrafter"/>
</dbReference>
<dbReference type="SMART" id="SM00192">
    <property type="entry name" value="LDLa"/>
    <property type="match status" value="4"/>
</dbReference>
<accession>A0A819IMN3</accession>
<dbReference type="PANTHER" id="PTHR24270:SF61">
    <property type="entry name" value="EGF-LIKE DOMAIN-CONTAINING PROTEIN"/>
    <property type="match status" value="1"/>
</dbReference>
<dbReference type="Proteomes" id="UP000663868">
    <property type="component" value="Unassembled WGS sequence"/>
</dbReference>
<evidence type="ECO:0000313" key="9">
    <source>
        <dbReference type="Proteomes" id="UP000663868"/>
    </source>
</evidence>
<evidence type="ECO:0000313" key="8">
    <source>
        <dbReference type="EMBL" id="CAF3919703.1"/>
    </source>
</evidence>
<reference evidence="8" key="1">
    <citation type="submission" date="2021-02" db="EMBL/GenBank/DDBJ databases">
        <authorList>
            <person name="Nowell W R."/>
        </authorList>
    </citation>
    <scope>NUCLEOTIDE SEQUENCE</scope>
</reference>
<dbReference type="SUPFAM" id="SSF57424">
    <property type="entry name" value="LDL receptor-like module"/>
    <property type="match status" value="3"/>
</dbReference>
<feature type="disulfide bond" evidence="7">
    <location>
        <begin position="132"/>
        <end position="144"/>
    </location>
</feature>
<evidence type="ECO:0000256" key="5">
    <source>
        <dbReference type="ARBA" id="ARBA00023136"/>
    </source>
</evidence>
<dbReference type="PANTHER" id="PTHR24270">
    <property type="entry name" value="LOW-DENSITY LIPOPROTEIN RECEPTOR-RELATED"/>
    <property type="match status" value="1"/>
</dbReference>
<dbReference type="Pfam" id="PF00057">
    <property type="entry name" value="Ldl_recept_a"/>
    <property type="match status" value="1"/>
</dbReference>
<dbReference type="InterPro" id="IPR002172">
    <property type="entry name" value="LDrepeatLR_classA_rpt"/>
</dbReference>
<keyword evidence="4" id="KW-1133">Transmembrane helix</keyword>
<gene>
    <name evidence="8" type="ORF">KXQ929_LOCUS23831</name>
</gene>
<dbReference type="GO" id="GO:0016192">
    <property type="term" value="P:vesicle-mediated transport"/>
    <property type="evidence" value="ECO:0007669"/>
    <property type="project" value="UniProtKB-ARBA"/>
</dbReference>
<dbReference type="InterPro" id="IPR036055">
    <property type="entry name" value="LDL_receptor-like_sf"/>
</dbReference>
<keyword evidence="2" id="KW-0812">Transmembrane</keyword>
<dbReference type="InterPro" id="IPR050685">
    <property type="entry name" value="LDLR"/>
</dbReference>